<reference evidence="1 2" key="1">
    <citation type="submission" date="2024-11" db="EMBL/GenBank/DDBJ databases">
        <authorList>
            <person name="Heng Y.C."/>
            <person name="Lim A.C.H."/>
            <person name="Lee J.K.Y."/>
            <person name="Kittelmann S."/>
        </authorList>
    </citation>
    <scope>NUCLEOTIDE SEQUENCE [LARGE SCALE GENOMIC DNA]</scope>
    <source>
        <strain evidence="1 2">WILCCON 0269</strain>
    </source>
</reference>
<organism evidence="1 2">
    <name type="scientific">Candidatus Clostridium eludens</name>
    <dbReference type="NCBI Taxonomy" id="3381663"/>
    <lineage>
        <taxon>Bacteria</taxon>
        <taxon>Bacillati</taxon>
        <taxon>Bacillota</taxon>
        <taxon>Clostridia</taxon>
        <taxon>Eubacteriales</taxon>
        <taxon>Clostridiaceae</taxon>
        <taxon>Clostridium</taxon>
    </lineage>
</organism>
<comment type="caution">
    <text evidence="1">The sequence shown here is derived from an EMBL/GenBank/DDBJ whole genome shotgun (WGS) entry which is preliminary data.</text>
</comment>
<name>A0ABW8SRZ3_9CLOT</name>
<dbReference type="RefSeq" id="WP_406794802.1">
    <property type="nucleotide sequence ID" value="NZ_JBJHZX010000079.1"/>
</dbReference>
<sequence>MSNKLRDAINRTIELEFEDVNCKTGDLKVLENTGEYKRLLEEYNDILRKLSLIVPSKIYTLIIKIDDISVQLATIQAQYFYKMGVISGLTNLRYLGETKPEIVSMKEEV</sequence>
<gene>
    <name evidence="1" type="ORF">ACJDU8_24495</name>
</gene>
<evidence type="ECO:0000313" key="1">
    <source>
        <dbReference type="EMBL" id="MFL0198689.1"/>
    </source>
</evidence>
<evidence type="ECO:0000313" key="2">
    <source>
        <dbReference type="Proteomes" id="UP001623660"/>
    </source>
</evidence>
<dbReference type="EMBL" id="JBJHZX010000079">
    <property type="protein sequence ID" value="MFL0198689.1"/>
    <property type="molecule type" value="Genomic_DNA"/>
</dbReference>
<proteinExistence type="predicted"/>
<protein>
    <submittedName>
        <fullName evidence="1">Uncharacterized protein</fullName>
    </submittedName>
</protein>
<keyword evidence="2" id="KW-1185">Reference proteome</keyword>
<dbReference type="Proteomes" id="UP001623660">
    <property type="component" value="Unassembled WGS sequence"/>
</dbReference>
<accession>A0ABW8SRZ3</accession>